<feature type="transmembrane region" description="Helical" evidence="2">
    <location>
        <begin position="159"/>
        <end position="176"/>
    </location>
</feature>
<accession>A0A7H8N194</accession>
<keyword evidence="2" id="KW-1133">Transmembrane helix</keyword>
<feature type="transmembrane region" description="Helical" evidence="2">
    <location>
        <begin position="94"/>
        <end position="113"/>
    </location>
</feature>
<dbReference type="EMBL" id="CP054928">
    <property type="protein sequence ID" value="QKW48131.1"/>
    <property type="molecule type" value="Genomic_DNA"/>
</dbReference>
<dbReference type="AlphaFoldDB" id="A0A7H8N194"/>
<evidence type="ECO:0000313" key="4">
    <source>
        <dbReference type="Proteomes" id="UP000509345"/>
    </source>
</evidence>
<feature type="compositionally biased region" description="Polar residues" evidence="1">
    <location>
        <begin position="1"/>
        <end position="10"/>
    </location>
</feature>
<dbReference type="Proteomes" id="UP000509345">
    <property type="component" value="Plasmid unnamed2"/>
</dbReference>
<keyword evidence="2" id="KW-0472">Membrane</keyword>
<gene>
    <name evidence="3" type="ORF">HUT09_36985</name>
</gene>
<sequence>MSAPTVTKTKTAGLRAKVRKLKRAASSAPAPTPTAVPAPAAASAPAGTAPAAAAAPSASAGLRAKLRRTKRAPAAPAAPAAAAKVKEPNPRLRWLLFNGGAAAAGHLAVWSLAGDPMAGVDLMARMTVSVPQLAAAGLTVGAVYGGWRAGGLLKGLPGLFGMAVRPLGALLGGLWGQGTAPLVRDVLDTIEPWGTLLSPLLAAGPLAVACWYGLDRRAAAAHLTWPARWVLRIPLATVVVSSLLYAPGALL</sequence>
<feature type="transmembrane region" description="Helical" evidence="2">
    <location>
        <begin position="226"/>
        <end position="246"/>
    </location>
</feature>
<organism evidence="3 4">
    <name type="scientific">Streptomyces microflavus</name>
    <name type="common">Streptomyces lipmanii</name>
    <dbReference type="NCBI Taxonomy" id="1919"/>
    <lineage>
        <taxon>Bacteria</taxon>
        <taxon>Bacillati</taxon>
        <taxon>Actinomycetota</taxon>
        <taxon>Actinomycetes</taxon>
        <taxon>Kitasatosporales</taxon>
        <taxon>Streptomycetaceae</taxon>
        <taxon>Streptomyces</taxon>
    </lineage>
</organism>
<keyword evidence="2" id="KW-0812">Transmembrane</keyword>
<feature type="transmembrane region" description="Helical" evidence="2">
    <location>
        <begin position="196"/>
        <end position="214"/>
    </location>
</feature>
<geneLocation type="plasmid" evidence="3 4">
    <name>unnamed2</name>
</geneLocation>
<feature type="region of interest" description="Disordered" evidence="1">
    <location>
        <begin position="1"/>
        <end position="43"/>
    </location>
</feature>
<evidence type="ECO:0000256" key="2">
    <source>
        <dbReference type="SAM" id="Phobius"/>
    </source>
</evidence>
<proteinExistence type="predicted"/>
<reference evidence="3 4" key="1">
    <citation type="submission" date="2020-06" db="EMBL/GenBank/DDBJ databases">
        <title>Genome mining for natural products.</title>
        <authorList>
            <person name="Zhang B."/>
            <person name="Shi J."/>
            <person name="Ge H."/>
        </authorList>
    </citation>
    <scope>NUCLEOTIDE SEQUENCE [LARGE SCALE GENOMIC DNA]</scope>
    <source>
        <strain evidence="3 4">NA06532</strain>
        <plasmid evidence="3 4">unnamed2</plasmid>
    </source>
</reference>
<protein>
    <submittedName>
        <fullName evidence="3">Uncharacterized protein</fullName>
    </submittedName>
</protein>
<feature type="transmembrane region" description="Helical" evidence="2">
    <location>
        <begin position="128"/>
        <end position="147"/>
    </location>
</feature>
<dbReference type="GeneID" id="87636852"/>
<evidence type="ECO:0000256" key="1">
    <source>
        <dbReference type="SAM" id="MobiDB-lite"/>
    </source>
</evidence>
<dbReference type="RefSeq" id="WP_176145974.1">
    <property type="nucleotide sequence ID" value="NZ_CP054928.1"/>
</dbReference>
<evidence type="ECO:0000313" key="3">
    <source>
        <dbReference type="EMBL" id="QKW48131.1"/>
    </source>
</evidence>
<keyword evidence="3" id="KW-0614">Plasmid</keyword>
<name>A0A7H8N194_STRMI</name>